<keyword evidence="2" id="KW-1133">Transmembrane helix</keyword>
<dbReference type="HOGENOM" id="CLU_043418_1_0_1"/>
<feature type="transmembrane region" description="Helical" evidence="2">
    <location>
        <begin position="263"/>
        <end position="283"/>
    </location>
</feature>
<gene>
    <name evidence="3" type="ORF">MYCTH_2144392</name>
</gene>
<proteinExistence type="predicted"/>
<dbReference type="eggNOG" id="KOG4650">
    <property type="taxonomic scope" value="Eukaryota"/>
</dbReference>
<dbReference type="EMBL" id="CP003005">
    <property type="protein sequence ID" value="AEO59092.1"/>
    <property type="molecule type" value="Genomic_DNA"/>
</dbReference>
<feature type="transmembrane region" description="Helical" evidence="2">
    <location>
        <begin position="83"/>
        <end position="102"/>
    </location>
</feature>
<dbReference type="VEuPathDB" id="FungiDB:MYCTH_2144392"/>
<feature type="region of interest" description="Disordered" evidence="1">
    <location>
        <begin position="1"/>
        <end position="37"/>
    </location>
</feature>
<dbReference type="InParanoid" id="G2QF63"/>
<dbReference type="Pfam" id="PF06966">
    <property type="entry name" value="DUF1295"/>
    <property type="match status" value="1"/>
</dbReference>
<protein>
    <submittedName>
        <fullName evidence="3">Uncharacterized protein</fullName>
    </submittedName>
</protein>
<reference evidence="3 4" key="1">
    <citation type="journal article" date="2011" name="Nat. Biotechnol.">
        <title>Comparative genomic analysis of the thermophilic biomass-degrading fungi Myceliophthora thermophila and Thielavia terrestris.</title>
        <authorList>
            <person name="Berka R.M."/>
            <person name="Grigoriev I.V."/>
            <person name="Otillar R."/>
            <person name="Salamov A."/>
            <person name="Grimwood J."/>
            <person name="Reid I."/>
            <person name="Ishmael N."/>
            <person name="John T."/>
            <person name="Darmond C."/>
            <person name="Moisan M.-C."/>
            <person name="Henrissat B."/>
            <person name="Coutinho P.M."/>
            <person name="Lombard V."/>
            <person name="Natvig D.O."/>
            <person name="Lindquist E."/>
            <person name="Schmutz J."/>
            <person name="Lucas S."/>
            <person name="Harris P."/>
            <person name="Powlowski J."/>
            <person name="Bellemare A."/>
            <person name="Taylor D."/>
            <person name="Butler G."/>
            <person name="de Vries R.P."/>
            <person name="Allijn I.E."/>
            <person name="van den Brink J."/>
            <person name="Ushinsky S."/>
            <person name="Storms R."/>
            <person name="Powell A.J."/>
            <person name="Paulsen I.T."/>
            <person name="Elbourne L.D.H."/>
            <person name="Baker S.E."/>
            <person name="Magnuson J."/>
            <person name="LaBoissiere S."/>
            <person name="Clutterbuck A.J."/>
            <person name="Martinez D."/>
            <person name="Wogulis M."/>
            <person name="de Leon A.L."/>
            <person name="Rey M.W."/>
            <person name="Tsang A."/>
        </authorList>
    </citation>
    <scope>NUCLEOTIDE SEQUENCE [LARGE SCALE GENOMIC DNA]</scope>
    <source>
        <strain evidence="4">ATCC 42464 / BCRC 31852 / DSM 1799</strain>
    </source>
</reference>
<feature type="transmembrane region" description="Helical" evidence="2">
    <location>
        <begin position="396"/>
        <end position="413"/>
    </location>
</feature>
<feature type="compositionally biased region" description="Polar residues" evidence="1">
    <location>
        <begin position="1"/>
        <end position="14"/>
    </location>
</feature>
<dbReference type="GeneID" id="11514202"/>
<dbReference type="Proteomes" id="UP000007322">
    <property type="component" value="Chromosome 4"/>
</dbReference>
<dbReference type="KEGG" id="mtm:MYCTH_2144392"/>
<dbReference type="InterPro" id="IPR010721">
    <property type="entry name" value="UstE-like"/>
</dbReference>
<dbReference type="PANTHER" id="PTHR32251:SF17">
    <property type="entry name" value="STEROID 5-ALPHA REDUCTASE C-TERMINAL DOMAIN-CONTAINING PROTEIN"/>
    <property type="match status" value="1"/>
</dbReference>
<name>G2QF63_THET4</name>
<evidence type="ECO:0000256" key="1">
    <source>
        <dbReference type="SAM" id="MobiDB-lite"/>
    </source>
</evidence>
<dbReference type="PANTHER" id="PTHR32251">
    <property type="entry name" value="3-OXO-5-ALPHA-STEROID 4-DEHYDROGENASE"/>
    <property type="match status" value="1"/>
</dbReference>
<keyword evidence="2" id="KW-0812">Transmembrane</keyword>
<dbReference type="PROSITE" id="PS50244">
    <property type="entry name" value="S5A_REDUCTASE"/>
    <property type="match status" value="1"/>
</dbReference>
<keyword evidence="2" id="KW-0472">Membrane</keyword>
<feature type="transmembrane region" description="Helical" evidence="2">
    <location>
        <begin position="371"/>
        <end position="390"/>
    </location>
</feature>
<dbReference type="Gene3D" id="1.20.120.1630">
    <property type="match status" value="1"/>
</dbReference>
<dbReference type="AlphaFoldDB" id="G2QF63"/>
<feature type="transmembrane region" description="Helical" evidence="2">
    <location>
        <begin position="303"/>
        <end position="324"/>
    </location>
</feature>
<evidence type="ECO:0000256" key="2">
    <source>
        <dbReference type="SAM" id="Phobius"/>
    </source>
</evidence>
<evidence type="ECO:0000313" key="4">
    <source>
        <dbReference type="Proteomes" id="UP000007322"/>
    </source>
</evidence>
<evidence type="ECO:0000313" key="3">
    <source>
        <dbReference type="EMBL" id="AEO59092.1"/>
    </source>
</evidence>
<feature type="transmembrane region" description="Helical" evidence="2">
    <location>
        <begin position="152"/>
        <end position="170"/>
    </location>
</feature>
<organism evidence="3 4">
    <name type="scientific">Thermothelomyces thermophilus (strain ATCC 42464 / BCRC 31852 / DSM 1799)</name>
    <name type="common">Sporotrichum thermophile</name>
    <dbReference type="NCBI Taxonomy" id="573729"/>
    <lineage>
        <taxon>Eukaryota</taxon>
        <taxon>Fungi</taxon>
        <taxon>Dikarya</taxon>
        <taxon>Ascomycota</taxon>
        <taxon>Pezizomycotina</taxon>
        <taxon>Sordariomycetes</taxon>
        <taxon>Sordariomycetidae</taxon>
        <taxon>Sordariales</taxon>
        <taxon>Chaetomiaceae</taxon>
        <taxon>Thermothelomyces</taxon>
    </lineage>
</organism>
<dbReference type="OMA" id="QANEKFY"/>
<dbReference type="RefSeq" id="XP_003664337.1">
    <property type="nucleotide sequence ID" value="XM_003664289.1"/>
</dbReference>
<sequence>MSKPANNPTISAPTTPARANENGTKTKNCNRMPPPSSPRYTYKPAIPWAYASLPPSQLTTYLDDKKKPAKKAHLAVRIVQSHFLLKLPAILAVTLALAYLQAAIRNGHGNDGNDGNAAAPTAFLRNLLHGLWVAFAFQAAVAAPSALLRSELLFDLSGAACFVTVVAGALGSTASANRAGAGAGAAAGDWAAAAVEGARAIGRAVESCDGRVWEEIGVDWRQGWVSALVCVWAVRRGIFTFVRALCRNGDSRFDEFRANRKKFFAAFMMQSVWVTFCAIPVVALNSIPAQGFIGTSWQASDPILSALTSSGGMLWFWLGVWAFFRGLMIECVADWQLTKWRLDKYRKRHDEVFCRRGLWERSRHPNYYGEWLLWSGISMCCSAVLLSSAARNTTGLGLGTASVLCAVTPYFVYKTLRNISIPLIEEKYDKMYMERKDYRDWRRNRTFRLWLDGSGIIWGYF</sequence>
<dbReference type="OrthoDB" id="201504at2759"/>
<accession>G2QF63</accession>
<dbReference type="GO" id="GO:0016020">
    <property type="term" value="C:membrane"/>
    <property type="evidence" value="ECO:0007669"/>
    <property type="project" value="TreeGrafter"/>
</dbReference>
<keyword evidence="4" id="KW-1185">Reference proteome</keyword>